<evidence type="ECO:0000313" key="6">
    <source>
        <dbReference type="Proteomes" id="UP001460679"/>
    </source>
</evidence>
<dbReference type="PANTHER" id="PTHR43707">
    <property type="entry name" value="HISTIDYL-TRNA SYNTHETASE"/>
    <property type="match status" value="1"/>
</dbReference>
<dbReference type="Pfam" id="PF13393">
    <property type="entry name" value="tRNA-synt_His"/>
    <property type="match status" value="1"/>
</dbReference>
<dbReference type="EMBL" id="CP148066">
    <property type="protein sequence ID" value="WXL28661.1"/>
    <property type="molecule type" value="Genomic_DNA"/>
</dbReference>
<dbReference type="GO" id="GO:0004821">
    <property type="term" value="F:histidine-tRNA ligase activity"/>
    <property type="evidence" value="ECO:0007669"/>
    <property type="project" value="UniProtKB-EC"/>
</dbReference>
<evidence type="ECO:0000256" key="3">
    <source>
        <dbReference type="HAMAP-Rule" id="MF_00127"/>
    </source>
</evidence>
<sequence>MYQKVKGTKDIYGKEAVIYQQITDSFRFLCNSYGFKYLETPIIEYSELFSRSSGEFSDIVKKEMYSFQTRGDKMISLRPEGTASAIRAIVENKLIQQPTDYLKVFYYGNMYRYERPQKGRYREFRQGGVEFLAPRSPETNFEIIKLASDFLKSIDIHDFVLEINSLGSNESRKKYTQHLKEYLSSYASQLSDINKQRLEQNVLRILDDKDQNDLDFIKNCPKLWDFLSEDEIKEFNSLLKYLQEYNIPYQVNKNLVRGLDYYNDVVFEFVSTSQALGSKSTILAGGRYDGMIKQLGGSEVDSIGFAFGAERLVEIKLFDLETQALKSKPSILICYLNDEEKAEMQTLAWNLRAISTMPVEIFYETLNIKKMFKKAQKLQTKVLIFKELNQQPNEIKIKILEDGQKVISEQNYTYTDYDQLLNKINQMIKSGE</sequence>
<dbReference type="RefSeq" id="WP_205498633.1">
    <property type="nucleotide sequence ID" value="NZ_CP148066.1"/>
</dbReference>
<comment type="subcellular location">
    <subcellularLocation>
        <location evidence="3">Cytoplasm</location>
    </subcellularLocation>
</comment>
<dbReference type="HAMAP" id="MF_00127">
    <property type="entry name" value="His_tRNA_synth"/>
    <property type="match status" value="1"/>
</dbReference>
<dbReference type="CDD" id="cd00773">
    <property type="entry name" value="HisRS-like_core"/>
    <property type="match status" value="1"/>
</dbReference>
<protein>
    <recommendedName>
        <fullName evidence="3">Histidine--tRNA ligase</fullName>
        <ecNumber evidence="3">6.1.1.21</ecNumber>
    </recommendedName>
    <alternativeName>
        <fullName evidence="3">Histidyl-tRNA synthetase</fullName>
        <shortName evidence="3">HisRS</shortName>
    </alternativeName>
</protein>
<organism evidence="5 6">
    <name type="scientific">[Mycoplasma] gypis</name>
    <dbReference type="NCBI Taxonomy" id="92404"/>
    <lineage>
        <taxon>Bacteria</taxon>
        <taxon>Bacillati</taxon>
        <taxon>Mycoplasmatota</taxon>
        <taxon>Mycoplasmoidales</taxon>
        <taxon>Metamycoplasmataceae</taxon>
        <taxon>Metamycoplasma</taxon>
    </lineage>
</organism>
<dbReference type="SUPFAM" id="SSF52954">
    <property type="entry name" value="Class II aaRS ABD-related"/>
    <property type="match status" value="1"/>
</dbReference>
<evidence type="ECO:0000259" key="4">
    <source>
        <dbReference type="PROSITE" id="PS50862"/>
    </source>
</evidence>
<dbReference type="InterPro" id="IPR041715">
    <property type="entry name" value="HisRS-like_core"/>
</dbReference>
<comment type="catalytic activity">
    <reaction evidence="3">
        <text>tRNA(His) + L-histidine + ATP = L-histidyl-tRNA(His) + AMP + diphosphate + H(+)</text>
        <dbReference type="Rhea" id="RHEA:17313"/>
        <dbReference type="Rhea" id="RHEA-COMP:9665"/>
        <dbReference type="Rhea" id="RHEA-COMP:9689"/>
        <dbReference type="ChEBI" id="CHEBI:15378"/>
        <dbReference type="ChEBI" id="CHEBI:30616"/>
        <dbReference type="ChEBI" id="CHEBI:33019"/>
        <dbReference type="ChEBI" id="CHEBI:57595"/>
        <dbReference type="ChEBI" id="CHEBI:78442"/>
        <dbReference type="ChEBI" id="CHEBI:78527"/>
        <dbReference type="ChEBI" id="CHEBI:456215"/>
        <dbReference type="EC" id="6.1.1.21"/>
    </reaction>
</comment>
<keyword evidence="3" id="KW-0963">Cytoplasm</keyword>
<dbReference type="Gene3D" id="3.40.50.800">
    <property type="entry name" value="Anticodon-binding domain"/>
    <property type="match status" value="1"/>
</dbReference>
<comment type="similarity">
    <text evidence="1 3">Belongs to the class-II aminoacyl-tRNA synthetase family.</text>
</comment>
<feature type="domain" description="Aminoacyl-transfer RNA synthetases class-II family profile" evidence="4">
    <location>
        <begin position="1"/>
        <end position="329"/>
    </location>
</feature>
<evidence type="ECO:0000256" key="2">
    <source>
        <dbReference type="ARBA" id="ARBA00022840"/>
    </source>
</evidence>
<dbReference type="InterPro" id="IPR004516">
    <property type="entry name" value="HisRS/HisZ"/>
</dbReference>
<accession>A0ABZ2RRG5</accession>
<gene>
    <name evidence="3 5" type="primary">hisS</name>
    <name evidence="5" type="ORF">WG616_01410</name>
</gene>
<name>A0ABZ2RRG5_9BACT</name>
<proteinExistence type="inferred from homology"/>
<dbReference type="Proteomes" id="UP001460679">
    <property type="component" value="Chromosome"/>
</dbReference>
<reference evidence="5" key="1">
    <citation type="submission" date="2024-03" db="EMBL/GenBank/DDBJ databases">
        <title>Complete genome sequence of Mycoplasma gypis type strain B1/T1.</title>
        <authorList>
            <person name="Spergser J."/>
        </authorList>
    </citation>
    <scope>NUCLEOTIDE SEQUENCE [LARGE SCALE GENOMIC DNA]</scope>
    <source>
        <strain evidence="5">B1/T1</strain>
    </source>
</reference>
<keyword evidence="3" id="KW-0547">Nucleotide-binding</keyword>
<dbReference type="InterPro" id="IPR006195">
    <property type="entry name" value="aa-tRNA-synth_II"/>
</dbReference>
<dbReference type="PROSITE" id="PS50862">
    <property type="entry name" value="AA_TRNA_LIGASE_II"/>
    <property type="match status" value="1"/>
</dbReference>
<dbReference type="InterPro" id="IPR045864">
    <property type="entry name" value="aa-tRNA-synth_II/BPL/LPL"/>
</dbReference>
<keyword evidence="3 5" id="KW-0436">Ligase</keyword>
<keyword evidence="3" id="KW-0030">Aminoacyl-tRNA synthetase</keyword>
<comment type="subunit">
    <text evidence="3">Homodimer.</text>
</comment>
<dbReference type="EC" id="6.1.1.21" evidence="3"/>
<dbReference type="PANTHER" id="PTHR43707:SF1">
    <property type="entry name" value="HISTIDINE--TRNA LIGASE, MITOCHONDRIAL-RELATED"/>
    <property type="match status" value="1"/>
</dbReference>
<keyword evidence="6" id="KW-1185">Reference proteome</keyword>
<dbReference type="NCBIfam" id="TIGR00442">
    <property type="entry name" value="hisS"/>
    <property type="match status" value="1"/>
</dbReference>
<dbReference type="Gene3D" id="3.30.930.10">
    <property type="entry name" value="Bira Bifunctional Protein, Domain 2"/>
    <property type="match status" value="1"/>
</dbReference>
<evidence type="ECO:0000256" key="1">
    <source>
        <dbReference type="ARBA" id="ARBA00008226"/>
    </source>
</evidence>
<dbReference type="SUPFAM" id="SSF55681">
    <property type="entry name" value="Class II aaRS and biotin synthetases"/>
    <property type="match status" value="1"/>
</dbReference>
<dbReference type="PIRSF" id="PIRSF001549">
    <property type="entry name" value="His-tRNA_synth"/>
    <property type="match status" value="1"/>
</dbReference>
<keyword evidence="2 3" id="KW-0067">ATP-binding</keyword>
<keyword evidence="3" id="KW-0648">Protein biosynthesis</keyword>
<dbReference type="InterPro" id="IPR015807">
    <property type="entry name" value="His-tRNA-ligase"/>
</dbReference>
<dbReference type="InterPro" id="IPR036621">
    <property type="entry name" value="Anticodon-bd_dom_sf"/>
</dbReference>
<evidence type="ECO:0000313" key="5">
    <source>
        <dbReference type="EMBL" id="WXL28661.1"/>
    </source>
</evidence>